<dbReference type="AlphaFoldDB" id="A0A517QPZ9"/>
<accession>A0A517QPZ9</accession>
<dbReference type="InterPro" id="IPR000298">
    <property type="entry name" value="Cyt_c_oxidase-like_su3"/>
</dbReference>
<feature type="domain" description="Heme-copper oxidase subunit III family profile" evidence="8">
    <location>
        <begin position="30"/>
        <end position="188"/>
    </location>
</feature>
<evidence type="ECO:0000256" key="1">
    <source>
        <dbReference type="ARBA" id="ARBA00004141"/>
    </source>
</evidence>
<feature type="transmembrane region" description="Helical" evidence="7">
    <location>
        <begin position="86"/>
        <end position="108"/>
    </location>
</feature>
<evidence type="ECO:0000313" key="10">
    <source>
        <dbReference type="Proteomes" id="UP000315724"/>
    </source>
</evidence>
<reference evidence="9 10" key="1">
    <citation type="submission" date="2019-02" db="EMBL/GenBank/DDBJ databases">
        <title>Deep-cultivation of Planctomycetes and their phenomic and genomic characterization uncovers novel biology.</title>
        <authorList>
            <person name="Wiegand S."/>
            <person name="Jogler M."/>
            <person name="Boedeker C."/>
            <person name="Pinto D."/>
            <person name="Vollmers J."/>
            <person name="Rivas-Marin E."/>
            <person name="Kohn T."/>
            <person name="Peeters S.H."/>
            <person name="Heuer A."/>
            <person name="Rast P."/>
            <person name="Oberbeckmann S."/>
            <person name="Bunk B."/>
            <person name="Jeske O."/>
            <person name="Meyerdierks A."/>
            <person name="Storesund J.E."/>
            <person name="Kallscheuer N."/>
            <person name="Luecker S."/>
            <person name="Lage O.M."/>
            <person name="Pohl T."/>
            <person name="Merkel B.J."/>
            <person name="Hornburger P."/>
            <person name="Mueller R.-W."/>
            <person name="Bruemmer F."/>
            <person name="Labrenz M."/>
            <person name="Spormann A.M."/>
            <person name="Op den Camp H."/>
            <person name="Overmann J."/>
            <person name="Amann R."/>
            <person name="Jetten M.S.M."/>
            <person name="Mascher T."/>
            <person name="Medema M.H."/>
            <person name="Devos D.P."/>
            <person name="Kaster A.-K."/>
            <person name="Ovreas L."/>
            <person name="Rohde M."/>
            <person name="Galperin M.Y."/>
            <person name="Jogler C."/>
        </authorList>
    </citation>
    <scope>NUCLEOTIDE SEQUENCE [LARGE SCALE GENOMIC DNA]</scope>
    <source>
        <strain evidence="9 10">Mal48</strain>
    </source>
</reference>
<protein>
    <submittedName>
        <fullName evidence="9">Cytochrome o ubiquinol oxidase subunit III</fullName>
    </submittedName>
</protein>
<gene>
    <name evidence="9" type="ORF">Mal48_29460</name>
</gene>
<dbReference type="RefSeq" id="WP_145200406.1">
    <property type="nucleotide sequence ID" value="NZ_CP036267.1"/>
</dbReference>
<feature type="transmembrane region" description="Helical" evidence="7">
    <location>
        <begin position="120"/>
        <end position="148"/>
    </location>
</feature>
<feature type="transmembrane region" description="Helical" evidence="7">
    <location>
        <begin position="16"/>
        <end position="39"/>
    </location>
</feature>
<dbReference type="GO" id="GO:0005886">
    <property type="term" value="C:plasma membrane"/>
    <property type="evidence" value="ECO:0007669"/>
    <property type="project" value="UniProtKB-SubCell"/>
</dbReference>
<feature type="transmembrane region" description="Helical" evidence="7">
    <location>
        <begin position="168"/>
        <end position="187"/>
    </location>
</feature>
<dbReference type="PROSITE" id="PS50253">
    <property type="entry name" value="COX3"/>
    <property type="match status" value="1"/>
</dbReference>
<feature type="transmembrane region" description="Helical" evidence="7">
    <location>
        <begin position="51"/>
        <end position="74"/>
    </location>
</feature>
<evidence type="ECO:0000313" key="9">
    <source>
        <dbReference type="EMBL" id="QDT33692.1"/>
    </source>
</evidence>
<dbReference type="InterPro" id="IPR013833">
    <property type="entry name" value="Cyt_c_oxidase_su3_a-hlx"/>
</dbReference>
<dbReference type="Pfam" id="PF00510">
    <property type="entry name" value="COX3"/>
    <property type="match status" value="1"/>
</dbReference>
<comment type="similarity">
    <text evidence="2 6">Belongs to the cytochrome c oxidase subunit 3 family.</text>
</comment>
<dbReference type="SUPFAM" id="SSF81452">
    <property type="entry name" value="Cytochrome c oxidase subunit III-like"/>
    <property type="match status" value="1"/>
</dbReference>
<evidence type="ECO:0000256" key="5">
    <source>
        <dbReference type="ARBA" id="ARBA00023136"/>
    </source>
</evidence>
<organism evidence="9 10">
    <name type="scientific">Thalassoglobus polymorphus</name>
    <dbReference type="NCBI Taxonomy" id="2527994"/>
    <lineage>
        <taxon>Bacteria</taxon>
        <taxon>Pseudomonadati</taxon>
        <taxon>Planctomycetota</taxon>
        <taxon>Planctomycetia</taxon>
        <taxon>Planctomycetales</taxon>
        <taxon>Planctomycetaceae</taxon>
        <taxon>Thalassoglobus</taxon>
    </lineage>
</organism>
<evidence type="ECO:0000256" key="7">
    <source>
        <dbReference type="SAM" id="Phobius"/>
    </source>
</evidence>
<dbReference type="GO" id="GO:0019646">
    <property type="term" value="P:aerobic electron transport chain"/>
    <property type="evidence" value="ECO:0007669"/>
    <property type="project" value="InterPro"/>
</dbReference>
<dbReference type="InterPro" id="IPR024791">
    <property type="entry name" value="Cyt_c/ubiquinol_Oxase_su3"/>
</dbReference>
<dbReference type="OrthoDB" id="261701at2"/>
<evidence type="ECO:0000256" key="4">
    <source>
        <dbReference type="ARBA" id="ARBA00022989"/>
    </source>
</evidence>
<evidence type="ECO:0000256" key="2">
    <source>
        <dbReference type="ARBA" id="ARBA00010581"/>
    </source>
</evidence>
<dbReference type="InterPro" id="IPR035973">
    <property type="entry name" value="Cyt_c_oxidase_su3-like_sf"/>
</dbReference>
<dbReference type="EMBL" id="CP036267">
    <property type="protein sequence ID" value="QDT33692.1"/>
    <property type="molecule type" value="Genomic_DNA"/>
</dbReference>
<proteinExistence type="inferred from homology"/>
<keyword evidence="5 7" id="KW-0472">Membrane</keyword>
<evidence type="ECO:0000256" key="6">
    <source>
        <dbReference type="RuleBase" id="RU003376"/>
    </source>
</evidence>
<evidence type="ECO:0000256" key="3">
    <source>
        <dbReference type="ARBA" id="ARBA00022692"/>
    </source>
</evidence>
<dbReference type="GO" id="GO:0004129">
    <property type="term" value="F:cytochrome-c oxidase activity"/>
    <property type="evidence" value="ECO:0007669"/>
    <property type="project" value="InterPro"/>
</dbReference>
<comment type="subcellular location">
    <subcellularLocation>
        <location evidence="6">Cell membrane</location>
        <topology evidence="6">Multi-pass membrane protein</topology>
    </subcellularLocation>
    <subcellularLocation>
        <location evidence="1">Membrane</location>
        <topology evidence="1">Multi-pass membrane protein</topology>
    </subcellularLocation>
</comment>
<evidence type="ECO:0000259" key="8">
    <source>
        <dbReference type="PROSITE" id="PS50253"/>
    </source>
</evidence>
<keyword evidence="3 6" id="KW-0812">Transmembrane</keyword>
<name>A0A517QPZ9_9PLAN</name>
<keyword evidence="10" id="KW-1185">Reference proteome</keyword>
<dbReference type="KEGG" id="tpol:Mal48_29460"/>
<dbReference type="Gene3D" id="1.20.120.80">
    <property type="entry name" value="Cytochrome c oxidase, subunit III, four-helix bundle"/>
    <property type="match status" value="1"/>
</dbReference>
<dbReference type="PANTHER" id="PTHR11403">
    <property type="entry name" value="CYTOCHROME C OXIDASE SUBUNIT III"/>
    <property type="match status" value="1"/>
</dbReference>
<keyword evidence="4 7" id="KW-1133">Transmembrane helix</keyword>
<dbReference type="Proteomes" id="UP000315724">
    <property type="component" value="Chromosome"/>
</dbReference>
<sequence>MPSRNAEGLSRQALQFFGLSLLALTASGVLTWMLIHWIGKPAEVREFRFPPAFAISSLLLLCGSCSLHSAVQYVSQEKQLQFRRQLKISMVLGVLFVGIQTYGIWSMFPTYRGPEDASEGVLGFVVSFASLHSLHFFIALMFVAFVIVRSKSDRYDHEYNWGVRFCAWFWHFLGVAWLAILAIFAIAL</sequence>
<dbReference type="PANTHER" id="PTHR11403:SF10">
    <property type="entry name" value="CYTOCHROME C OXIDASE"/>
    <property type="match status" value="1"/>
</dbReference>